<protein>
    <submittedName>
        <fullName evidence="1">Ethanolamine utilization protein EutH</fullName>
    </submittedName>
</protein>
<dbReference type="InterPro" id="IPR007441">
    <property type="entry name" value="EutH"/>
</dbReference>
<gene>
    <name evidence="1" type="primary">eutH</name>
    <name evidence="1" type="ORF">KSS89_12940</name>
</gene>
<keyword evidence="2" id="KW-1185">Reference proteome</keyword>
<accession>A0ABX8MXL5</accession>
<evidence type="ECO:0000313" key="2">
    <source>
        <dbReference type="Proteomes" id="UP000693952"/>
    </source>
</evidence>
<dbReference type="Proteomes" id="UP000693952">
    <property type="component" value="Chromosome"/>
</dbReference>
<sequence>MKTLLRIPGMGPRNKVPSNAYSCCGAWVLGDALALIANLQPALTGPLIRGNIFAVVVGQRGRFIQANEKTGPGAISALPILARGYRQPL</sequence>
<organism evidence="1 2">
    <name type="scientific">Pseudomonas sessilinigenes</name>
    <dbReference type="NCBI Taxonomy" id="658629"/>
    <lineage>
        <taxon>Bacteria</taxon>
        <taxon>Pseudomonadati</taxon>
        <taxon>Pseudomonadota</taxon>
        <taxon>Gammaproteobacteria</taxon>
        <taxon>Pseudomonadales</taxon>
        <taxon>Pseudomonadaceae</taxon>
        <taxon>Pseudomonas</taxon>
    </lineage>
</organism>
<dbReference type="RefSeq" id="WP_124346487.1">
    <property type="nucleotide sequence ID" value="NZ_CP027706.1"/>
</dbReference>
<dbReference type="EMBL" id="CP077074">
    <property type="protein sequence ID" value="QXH43078.1"/>
    <property type="molecule type" value="Genomic_DNA"/>
</dbReference>
<dbReference type="Pfam" id="PF04346">
    <property type="entry name" value="EutH"/>
    <property type="match status" value="1"/>
</dbReference>
<reference evidence="1" key="1">
    <citation type="submission" date="2021-06" db="EMBL/GenBank/DDBJ databases">
        <title>Updating the genus Pseudomonas: Description of 43 new species and partition of the Pseudomonas putida group.</title>
        <authorList>
            <person name="Girard L."/>
            <person name="Lood C."/>
            <person name="Vandamme P."/>
            <person name="Rokni-Zadeh H."/>
            <person name="van Noort V."/>
            <person name="Hofte M."/>
            <person name="Lavigne R."/>
            <person name="De Mot R."/>
        </authorList>
    </citation>
    <scope>NUCLEOTIDE SEQUENCE</scope>
    <source>
        <strain evidence="1">CMR12a</strain>
    </source>
</reference>
<name>A0ABX8MXL5_9PSED</name>
<proteinExistence type="predicted"/>
<evidence type="ECO:0000313" key="1">
    <source>
        <dbReference type="EMBL" id="QXH43078.1"/>
    </source>
</evidence>